<feature type="region of interest" description="Disordered" evidence="5">
    <location>
        <begin position="136"/>
        <end position="155"/>
    </location>
</feature>
<feature type="region of interest" description="Disordered" evidence="5">
    <location>
        <begin position="70"/>
        <end position="99"/>
    </location>
</feature>
<keyword evidence="3" id="KW-0804">Transcription</keyword>
<dbReference type="PANTHER" id="PTHR15950:SF15">
    <property type="entry name" value="PROTEIN VESTIGIAL"/>
    <property type="match status" value="1"/>
</dbReference>
<proteinExistence type="predicted"/>
<evidence type="ECO:0000256" key="4">
    <source>
        <dbReference type="ARBA" id="ARBA00023242"/>
    </source>
</evidence>
<comment type="subcellular location">
    <subcellularLocation>
        <location evidence="1">Nucleus</location>
    </subcellularLocation>
</comment>
<dbReference type="InterPro" id="IPR011520">
    <property type="entry name" value="Vg_fam"/>
</dbReference>
<gene>
    <name evidence="7" type="primary">LOC102808809</name>
</gene>
<dbReference type="PANTHER" id="PTHR15950">
    <property type="entry name" value="TRANSCRIPTION COFACTOR VESTIGIAL-LIKE PROTEIN"/>
    <property type="match status" value="1"/>
</dbReference>
<evidence type="ECO:0000256" key="1">
    <source>
        <dbReference type="ARBA" id="ARBA00004123"/>
    </source>
</evidence>
<evidence type="ECO:0000256" key="5">
    <source>
        <dbReference type="SAM" id="MobiDB-lite"/>
    </source>
</evidence>
<organism evidence="6 7">
    <name type="scientific">Saccoglossus kowalevskii</name>
    <name type="common">Acorn worm</name>
    <dbReference type="NCBI Taxonomy" id="10224"/>
    <lineage>
        <taxon>Eukaryota</taxon>
        <taxon>Metazoa</taxon>
        <taxon>Hemichordata</taxon>
        <taxon>Enteropneusta</taxon>
        <taxon>Harrimaniidae</taxon>
        <taxon>Saccoglossus</taxon>
    </lineage>
</organism>
<evidence type="ECO:0000313" key="6">
    <source>
        <dbReference type="Proteomes" id="UP000694865"/>
    </source>
</evidence>
<evidence type="ECO:0000256" key="3">
    <source>
        <dbReference type="ARBA" id="ARBA00023163"/>
    </source>
</evidence>
<protein>
    <submittedName>
        <fullName evidence="7">Transcription cofactor vestigial-like protein 2-like</fullName>
    </submittedName>
</protein>
<dbReference type="GeneID" id="102808809"/>
<name>A0ABM0LU23_SACKO</name>
<sequence length="312" mass="34862">MSTVTMSCMDVMYQSPYQTYQPYPFYQHHHLPTQKFGHYKMHEPLESVEYTGSVLAQPLAAAPSISALTIPAVTTQQHTQRDKPKDEEESDSDKEATTPEAEYISSRCVLFTYFTGDIGKHVDEHFSRALSQPTSFTATDNTKHASSSQWKTGDFSPMSQRNFPPSFWNSTYSTSSYPHHDTLPFRDPYTAASTYSAASYSSLHQATDPWHYSLSTQSSYSATAAHRSMHDLSYTMASGSPFNTRYSSLLIQPSMRTSRLAGQCDLSKAGDAWSSRYGEALSSDSVSALNVDTSASATLEHQDQPSKDLYWF</sequence>
<accession>A0ABM0LU23</accession>
<keyword evidence="4" id="KW-0539">Nucleus</keyword>
<dbReference type="RefSeq" id="XP_006811264.1">
    <property type="nucleotide sequence ID" value="XM_006811201.1"/>
</dbReference>
<keyword evidence="2" id="KW-0805">Transcription regulation</keyword>
<dbReference type="Pfam" id="PF07545">
    <property type="entry name" value="Vg_Tdu"/>
    <property type="match status" value="1"/>
</dbReference>
<keyword evidence="6" id="KW-1185">Reference proteome</keyword>
<dbReference type="Proteomes" id="UP000694865">
    <property type="component" value="Unplaced"/>
</dbReference>
<evidence type="ECO:0000256" key="2">
    <source>
        <dbReference type="ARBA" id="ARBA00023015"/>
    </source>
</evidence>
<evidence type="ECO:0000313" key="7">
    <source>
        <dbReference type="RefSeq" id="XP_006811264.1"/>
    </source>
</evidence>
<reference evidence="7" key="1">
    <citation type="submission" date="2025-08" db="UniProtKB">
        <authorList>
            <consortium name="RefSeq"/>
        </authorList>
    </citation>
    <scope>IDENTIFICATION</scope>
    <source>
        <tissue evidence="7">Testes</tissue>
    </source>
</reference>